<accession>A0A094YJD9</accession>
<dbReference type="AlphaFoldDB" id="A0A094YJD9"/>
<proteinExistence type="predicted"/>
<gene>
    <name evidence="2" type="ORF">LptCag_0362</name>
</gene>
<evidence type="ECO:0000313" key="3">
    <source>
        <dbReference type="Proteomes" id="UP000029452"/>
    </source>
</evidence>
<comment type="caution">
    <text evidence="2">The sequence shown here is derived from an EMBL/GenBank/DDBJ whole genome shotgun (WGS) entry which is preliminary data.</text>
</comment>
<dbReference type="RefSeq" id="WP_036082949.1">
    <property type="nucleotide sequence ID" value="NZ_JPGK01000007.1"/>
</dbReference>
<dbReference type="EMBL" id="JPGK01000007">
    <property type="protein sequence ID" value="KGA93326.1"/>
    <property type="molecule type" value="Genomic_DNA"/>
</dbReference>
<keyword evidence="1" id="KW-0472">Membrane</keyword>
<evidence type="ECO:0000313" key="2">
    <source>
        <dbReference type="EMBL" id="KGA93326.1"/>
    </source>
</evidence>
<dbReference type="OrthoDB" id="9812959at2"/>
<sequence length="133" mass="15190">MTDRNALDTGKDESQSSWSAALHTMANQIKLMGVLLVILMVFFTFWGKTHLKSRAFQKKLVTSQHLLRIGLYPSYNDAMTHLTERVSGAIKVYRYSPDIRVWYGHLSLFGVAFPDEKGIIRHTPAGYELLEED</sequence>
<dbReference type="PATRIC" id="fig|178606.4.peg.1952"/>
<dbReference type="Proteomes" id="UP000029452">
    <property type="component" value="Unassembled WGS sequence"/>
</dbReference>
<feature type="transmembrane region" description="Helical" evidence="1">
    <location>
        <begin position="29"/>
        <end position="47"/>
    </location>
</feature>
<keyword evidence="1" id="KW-1133">Transmembrane helix</keyword>
<name>A0A094YJD9_9BACT</name>
<keyword evidence="1" id="KW-0812">Transmembrane</keyword>
<reference evidence="2 3" key="1">
    <citation type="submission" date="2014-06" db="EMBL/GenBank/DDBJ databases">
        <title>Draft genome sequence of iron oxidizing acidophile Leptospirillum ferriphilum DSM14647.</title>
        <authorList>
            <person name="Cardenas J.P."/>
            <person name="Lazcano M."/>
            <person name="Ossandon F.J."/>
            <person name="Corbett M."/>
            <person name="Holmes D.S."/>
            <person name="Watkin E."/>
        </authorList>
    </citation>
    <scope>NUCLEOTIDE SEQUENCE [LARGE SCALE GENOMIC DNA]</scope>
    <source>
        <strain evidence="2 3">DSM 14647</strain>
    </source>
</reference>
<organism evidence="2 3">
    <name type="scientific">Leptospirillum ferriphilum</name>
    <dbReference type="NCBI Taxonomy" id="178606"/>
    <lineage>
        <taxon>Bacteria</taxon>
        <taxon>Pseudomonadati</taxon>
        <taxon>Nitrospirota</taxon>
        <taxon>Nitrospiria</taxon>
        <taxon>Nitrospirales</taxon>
        <taxon>Nitrospiraceae</taxon>
        <taxon>Leptospirillum</taxon>
    </lineage>
</organism>
<evidence type="ECO:0000256" key="1">
    <source>
        <dbReference type="SAM" id="Phobius"/>
    </source>
</evidence>
<protein>
    <submittedName>
        <fullName evidence="2">Uncharacterized protein</fullName>
    </submittedName>
</protein>